<evidence type="ECO:0000313" key="1">
    <source>
        <dbReference type="EMBL" id="QOT81059.1"/>
    </source>
</evidence>
<reference evidence="1 2" key="1">
    <citation type="submission" date="2020-10" db="EMBL/GenBank/DDBJ databases">
        <title>Complete genome sequence of Cupriavidus basilensis CCUG 49340T.</title>
        <authorList>
            <person name="Salva-Serra F."/>
            <person name="Donoso R.A."/>
            <person name="Cho K.H."/>
            <person name="Yoo J.A."/>
            <person name="Lee K."/>
            <person name="Yoon S.-H."/>
            <person name="Perez-Pantoja D."/>
            <person name="Moore E.R.B."/>
        </authorList>
    </citation>
    <scope>NUCLEOTIDE SEQUENCE [LARGE SCALE GENOMIC DNA]</scope>
    <source>
        <strain evidence="2">CCUG 49340</strain>
    </source>
</reference>
<evidence type="ECO:0000313" key="2">
    <source>
        <dbReference type="Proteomes" id="UP000397656"/>
    </source>
</evidence>
<organism evidence="1 2">
    <name type="scientific">Cupriavidus basilensis</name>
    <dbReference type="NCBI Taxonomy" id="68895"/>
    <lineage>
        <taxon>Bacteria</taxon>
        <taxon>Pseudomonadati</taxon>
        <taxon>Pseudomonadota</taxon>
        <taxon>Betaproteobacteria</taxon>
        <taxon>Burkholderiales</taxon>
        <taxon>Burkholderiaceae</taxon>
        <taxon>Cupriavidus</taxon>
    </lineage>
</organism>
<dbReference type="EMBL" id="CP062804">
    <property type="protein sequence ID" value="QOT81059.1"/>
    <property type="molecule type" value="Genomic_DNA"/>
</dbReference>
<proteinExistence type="predicted"/>
<dbReference type="AlphaFoldDB" id="A0A643FTG4"/>
<sequence length="230" mass="26904">MSAILNIGSSVDNFLYPDELDRYQHEGVIGKFRDEWDIDDKEALDIFSEMKKFLYVSHYAQKQCMELEIDEPLLMIDKMWHHFILFTSDYEKFCNRFFGKMLHHIPFCSEHLTQKIKTLSKNGITLNEYKRDRLEKQIQVIISTFGFYTLKKWYVHYGNKYSPDKVNMLQRPVYHGDLDKLGSPIEQKTADKMTAGELINCLIQQTSPSMYCGGSSCGMYCTCNSGNLYT</sequence>
<name>A0A643FTG4_9BURK</name>
<dbReference type="Proteomes" id="UP000397656">
    <property type="component" value="Chromosome 2"/>
</dbReference>
<protein>
    <submittedName>
        <fullName evidence="1">Uncharacterized protein</fullName>
    </submittedName>
</protein>
<dbReference type="GeneID" id="98404636"/>
<gene>
    <name evidence="1" type="ORF">F7R26_027200</name>
</gene>
<accession>A0A643FTG4</accession>
<dbReference type="RefSeq" id="WP_150986570.1">
    <property type="nucleotide sequence ID" value="NZ_CP062804.1"/>
</dbReference>